<evidence type="ECO:0000256" key="2">
    <source>
        <dbReference type="SAM" id="Phobius"/>
    </source>
</evidence>
<evidence type="ECO:0000256" key="3">
    <source>
        <dbReference type="SAM" id="SignalP"/>
    </source>
</evidence>
<feature type="compositionally biased region" description="Basic and acidic residues" evidence="1">
    <location>
        <begin position="100"/>
        <end position="109"/>
    </location>
</feature>
<name>A0AAN6JRB5_9BASI</name>
<keyword evidence="2" id="KW-0812">Transmembrane</keyword>
<keyword evidence="3" id="KW-0732">Signal</keyword>
<gene>
    <name evidence="4" type="ORF">OC846_004209</name>
</gene>
<evidence type="ECO:0000313" key="4">
    <source>
        <dbReference type="EMBL" id="KAK0549098.1"/>
    </source>
</evidence>
<evidence type="ECO:0000313" key="5">
    <source>
        <dbReference type="Proteomes" id="UP001176517"/>
    </source>
</evidence>
<keyword evidence="2" id="KW-0472">Membrane</keyword>
<sequence>MRVTTASTILLFSAASSSVAASSSSSFLLPRAVDAAAIPGPDPCAAAEGAAAAAAAGGIPCSAKFTPQTADRAHPNHGTPLNIEDVHLEKSRDGAGQSLGKKDARDPRSLRFQGSVFKGSTGRTGATAYDLGIRPRKLLEYERRVPDAAAAATPQKYAPSPAPGIGLQPPSSPGDPASDQHLHPHQPAKSEASATRAAHDSAPSATSTSQVAPLPFFPYSTSPMLAAEDYHLPTFASKPRFRTNPPAIALDASLPAERAKPRHKPMSKIAWNRLPSWSRVLLEDAVTLLNVPDAHGKVRRRPRSPFTGKWWRWAYGKGWMYGWSRDWSALESGRGPGVALAHLLPDRQVWTTTPPVMHWRFVFIASIAVPTFVGLIAALLLVQYFFFPHTLDFSQPNSRHHDGHVYIGLGNHDDLVAGGGPTLPFSTKHRRSRSRSLSGSPSGPGDSSTPTRPSSAAAMSRSFTSSSAGGVHGSSDVTVSAAAVTAANRFGSESGPSNTLLLNRRGPTAFRSRSIAWDAAVEMGETAFTKAKQQ</sequence>
<feature type="region of interest" description="Disordered" evidence="1">
    <location>
        <begin position="418"/>
        <end position="474"/>
    </location>
</feature>
<reference evidence="4" key="1">
    <citation type="journal article" date="2023" name="PhytoFront">
        <title>Draft Genome Resources of Seven Strains of Tilletia horrida, Causal Agent of Kernel Smut of Rice.</title>
        <authorList>
            <person name="Khanal S."/>
            <person name="Antony Babu S."/>
            <person name="Zhou X.G."/>
        </authorList>
    </citation>
    <scope>NUCLEOTIDE SEQUENCE</scope>
    <source>
        <strain evidence="4">TX6</strain>
    </source>
</reference>
<feature type="chain" id="PRO_5043045076" evidence="3">
    <location>
        <begin position="22"/>
        <end position="534"/>
    </location>
</feature>
<proteinExistence type="predicted"/>
<feature type="region of interest" description="Disordered" evidence="1">
    <location>
        <begin position="150"/>
        <end position="213"/>
    </location>
</feature>
<dbReference type="Proteomes" id="UP001176517">
    <property type="component" value="Unassembled WGS sequence"/>
</dbReference>
<organism evidence="4 5">
    <name type="scientific">Tilletia horrida</name>
    <dbReference type="NCBI Taxonomy" id="155126"/>
    <lineage>
        <taxon>Eukaryota</taxon>
        <taxon>Fungi</taxon>
        <taxon>Dikarya</taxon>
        <taxon>Basidiomycota</taxon>
        <taxon>Ustilaginomycotina</taxon>
        <taxon>Exobasidiomycetes</taxon>
        <taxon>Tilletiales</taxon>
        <taxon>Tilletiaceae</taxon>
        <taxon>Tilletia</taxon>
    </lineage>
</organism>
<feature type="compositionally biased region" description="Low complexity" evidence="1">
    <location>
        <begin position="435"/>
        <end position="462"/>
    </location>
</feature>
<feature type="region of interest" description="Disordered" evidence="1">
    <location>
        <begin position="91"/>
        <end position="128"/>
    </location>
</feature>
<feature type="transmembrane region" description="Helical" evidence="2">
    <location>
        <begin position="361"/>
        <end position="387"/>
    </location>
</feature>
<protein>
    <submittedName>
        <fullName evidence="4">Uncharacterized protein</fullName>
    </submittedName>
</protein>
<keyword evidence="2" id="KW-1133">Transmembrane helix</keyword>
<feature type="signal peptide" evidence="3">
    <location>
        <begin position="1"/>
        <end position="21"/>
    </location>
</feature>
<accession>A0AAN6JRB5</accession>
<dbReference type="AlphaFoldDB" id="A0AAN6JRB5"/>
<keyword evidence="5" id="KW-1185">Reference proteome</keyword>
<dbReference type="EMBL" id="JAPDMZ010000120">
    <property type="protein sequence ID" value="KAK0549098.1"/>
    <property type="molecule type" value="Genomic_DNA"/>
</dbReference>
<evidence type="ECO:0000256" key="1">
    <source>
        <dbReference type="SAM" id="MobiDB-lite"/>
    </source>
</evidence>
<comment type="caution">
    <text evidence="4">The sequence shown here is derived from an EMBL/GenBank/DDBJ whole genome shotgun (WGS) entry which is preliminary data.</text>
</comment>